<name>A0A212QXN4_9PROT</name>
<dbReference type="GO" id="GO:0006979">
    <property type="term" value="P:response to oxidative stress"/>
    <property type="evidence" value="ECO:0007669"/>
    <property type="project" value="TreeGrafter"/>
</dbReference>
<dbReference type="EMBL" id="FYEH01000004">
    <property type="protein sequence ID" value="SNB64480.1"/>
    <property type="molecule type" value="Genomic_DNA"/>
</dbReference>
<dbReference type="InterPro" id="IPR007763">
    <property type="entry name" value="NDUFA12"/>
</dbReference>
<sequence>MGRSMRRARAFTAGGKTGAEGLLRFLRDNALQTFLMTRFRGAFVGEDEFGNKYYRQARGSDWRQERRWVVYAGAGEIEPSMVPPGWHGWLHHSIQEVPTAANLPHKRWEKPYLPNLTGTPQAYVPAGHELRGGKRAPATGDYEAWRP</sequence>
<proteinExistence type="predicted"/>
<evidence type="ECO:0000313" key="2">
    <source>
        <dbReference type="EMBL" id="SNB64480.1"/>
    </source>
</evidence>
<dbReference type="Pfam" id="PF05071">
    <property type="entry name" value="NDUFA12"/>
    <property type="match status" value="1"/>
</dbReference>
<feature type="region of interest" description="Disordered" evidence="1">
    <location>
        <begin position="128"/>
        <end position="147"/>
    </location>
</feature>
<dbReference type="AlphaFoldDB" id="A0A212QXN4"/>
<dbReference type="NCBIfam" id="NF006040">
    <property type="entry name" value="PRK08183.1"/>
    <property type="match status" value="1"/>
</dbReference>
<evidence type="ECO:0000256" key="1">
    <source>
        <dbReference type="SAM" id="MobiDB-lite"/>
    </source>
</evidence>
<dbReference type="PANTHER" id="PTHR12910:SF2">
    <property type="entry name" value="NADH DEHYDROGENASE [UBIQUINONE] 1 ALPHA SUBCOMPLEX SUBUNIT 12"/>
    <property type="match status" value="1"/>
</dbReference>
<organism evidence="2 3">
    <name type="scientific">Arboricoccus pini</name>
    <dbReference type="NCBI Taxonomy" id="1963835"/>
    <lineage>
        <taxon>Bacteria</taxon>
        <taxon>Pseudomonadati</taxon>
        <taxon>Pseudomonadota</taxon>
        <taxon>Alphaproteobacteria</taxon>
        <taxon>Geminicoccales</taxon>
        <taxon>Geminicoccaceae</taxon>
        <taxon>Arboricoccus</taxon>
    </lineage>
</organism>
<dbReference type="GO" id="GO:0045271">
    <property type="term" value="C:respiratory chain complex I"/>
    <property type="evidence" value="ECO:0007669"/>
    <property type="project" value="InterPro"/>
</dbReference>
<keyword evidence="3" id="KW-1185">Reference proteome</keyword>
<dbReference type="PANTHER" id="PTHR12910">
    <property type="entry name" value="NADH-UBIQUINONE OXIDOREDUCTASE SUBUNIT B17.2"/>
    <property type="match status" value="1"/>
</dbReference>
<gene>
    <name evidence="2" type="ORF">SAMN07250955_10490</name>
</gene>
<evidence type="ECO:0000313" key="3">
    <source>
        <dbReference type="Proteomes" id="UP000197065"/>
    </source>
</evidence>
<protein>
    <submittedName>
        <fullName evidence="2">NADH:ubiquinone oxidoreductase subunit</fullName>
    </submittedName>
</protein>
<dbReference type="Proteomes" id="UP000197065">
    <property type="component" value="Unassembled WGS sequence"/>
</dbReference>
<reference evidence="2 3" key="1">
    <citation type="submission" date="2017-06" db="EMBL/GenBank/DDBJ databases">
        <authorList>
            <person name="Kim H.J."/>
            <person name="Triplett B.A."/>
        </authorList>
    </citation>
    <scope>NUCLEOTIDE SEQUENCE [LARGE SCALE GENOMIC DNA]</scope>
    <source>
        <strain evidence="2 3">B29T1</strain>
    </source>
</reference>
<keyword evidence="2" id="KW-0830">Ubiquinone</keyword>
<accession>A0A212QXN4</accession>